<dbReference type="Pfam" id="PF00089">
    <property type="entry name" value="Trypsin"/>
    <property type="match status" value="1"/>
</dbReference>
<gene>
    <name evidence="9" type="ORF">NQ315_016428</name>
</gene>
<keyword evidence="10" id="KW-1185">Reference proteome</keyword>
<dbReference type="InterPro" id="IPR018114">
    <property type="entry name" value="TRYPSIN_HIS"/>
</dbReference>
<keyword evidence="5" id="KW-1015">Disulfide bond</keyword>
<comment type="subcellular location">
    <subcellularLocation>
        <location evidence="1">Secreted</location>
        <location evidence="1">Extracellular space</location>
    </subcellularLocation>
</comment>
<evidence type="ECO:0000256" key="5">
    <source>
        <dbReference type="ARBA" id="ARBA00023157"/>
    </source>
</evidence>
<dbReference type="GO" id="GO:0004252">
    <property type="term" value="F:serine-type endopeptidase activity"/>
    <property type="evidence" value="ECO:0007669"/>
    <property type="project" value="InterPro"/>
</dbReference>
<keyword evidence="4 6" id="KW-0720">Serine protease</keyword>
<dbReference type="PROSITE" id="PS50240">
    <property type="entry name" value="TRYPSIN_DOM"/>
    <property type="match status" value="1"/>
</dbReference>
<dbReference type="FunFam" id="2.40.10.10:FF:000068">
    <property type="entry name" value="transmembrane protease serine 2"/>
    <property type="match status" value="1"/>
</dbReference>
<dbReference type="PROSITE" id="PS00134">
    <property type="entry name" value="TRYPSIN_HIS"/>
    <property type="match status" value="1"/>
</dbReference>
<keyword evidence="7" id="KW-0732">Signal</keyword>
<reference evidence="9 10" key="1">
    <citation type="journal article" date="2023" name="Insect Mol. Biol.">
        <title>Genome sequencing provides insights into the evolution of gene families encoding plant cell wall-degrading enzymes in longhorned beetles.</title>
        <authorList>
            <person name="Shin N.R."/>
            <person name="Okamura Y."/>
            <person name="Kirsch R."/>
            <person name="Pauchet Y."/>
        </authorList>
    </citation>
    <scope>NUCLEOTIDE SEQUENCE [LARGE SCALE GENOMIC DNA]</scope>
    <source>
        <strain evidence="9">EAD_L_NR</strain>
    </source>
</reference>
<name>A0AAV8VQM0_9CUCU</name>
<evidence type="ECO:0000256" key="3">
    <source>
        <dbReference type="ARBA" id="ARBA00022801"/>
    </source>
</evidence>
<evidence type="ECO:0000256" key="1">
    <source>
        <dbReference type="ARBA" id="ARBA00004239"/>
    </source>
</evidence>
<dbReference type="FunFam" id="2.40.10.10:FF:000036">
    <property type="entry name" value="Trypsin beta"/>
    <property type="match status" value="1"/>
</dbReference>
<dbReference type="Gene3D" id="2.40.10.10">
    <property type="entry name" value="Trypsin-like serine proteases"/>
    <property type="match status" value="2"/>
</dbReference>
<feature type="domain" description="Peptidase S1" evidence="8">
    <location>
        <begin position="46"/>
        <end position="274"/>
    </location>
</feature>
<evidence type="ECO:0000259" key="8">
    <source>
        <dbReference type="PROSITE" id="PS50240"/>
    </source>
</evidence>
<dbReference type="InterPro" id="IPR009003">
    <property type="entry name" value="Peptidase_S1_PA"/>
</dbReference>
<dbReference type="PANTHER" id="PTHR24271:SF50">
    <property type="match status" value="1"/>
</dbReference>
<dbReference type="SMART" id="SM00020">
    <property type="entry name" value="Tryp_SPc"/>
    <property type="match status" value="1"/>
</dbReference>
<dbReference type="EMBL" id="JANEYG010000044">
    <property type="protein sequence ID" value="KAJ8916287.1"/>
    <property type="molecule type" value="Genomic_DNA"/>
</dbReference>
<evidence type="ECO:0000256" key="4">
    <source>
        <dbReference type="ARBA" id="ARBA00022825"/>
    </source>
</evidence>
<dbReference type="Proteomes" id="UP001159042">
    <property type="component" value="Unassembled WGS sequence"/>
</dbReference>
<comment type="caution">
    <text evidence="9">The sequence shown here is derived from an EMBL/GenBank/DDBJ whole genome shotgun (WGS) entry which is preliminary data.</text>
</comment>
<dbReference type="PRINTS" id="PR00722">
    <property type="entry name" value="CHYMOTRYPSIN"/>
</dbReference>
<accession>A0AAV8VQM0</accession>
<evidence type="ECO:0000313" key="10">
    <source>
        <dbReference type="Proteomes" id="UP001159042"/>
    </source>
</evidence>
<dbReference type="PROSITE" id="PS00135">
    <property type="entry name" value="TRYPSIN_SER"/>
    <property type="match status" value="1"/>
</dbReference>
<organism evidence="9 10">
    <name type="scientific">Exocentrus adspersus</name>
    <dbReference type="NCBI Taxonomy" id="1586481"/>
    <lineage>
        <taxon>Eukaryota</taxon>
        <taxon>Metazoa</taxon>
        <taxon>Ecdysozoa</taxon>
        <taxon>Arthropoda</taxon>
        <taxon>Hexapoda</taxon>
        <taxon>Insecta</taxon>
        <taxon>Pterygota</taxon>
        <taxon>Neoptera</taxon>
        <taxon>Endopterygota</taxon>
        <taxon>Coleoptera</taxon>
        <taxon>Polyphaga</taxon>
        <taxon>Cucujiformia</taxon>
        <taxon>Chrysomeloidea</taxon>
        <taxon>Cerambycidae</taxon>
        <taxon>Lamiinae</taxon>
        <taxon>Acanthocinini</taxon>
        <taxon>Exocentrus</taxon>
    </lineage>
</organism>
<dbReference type="InterPro" id="IPR043504">
    <property type="entry name" value="Peptidase_S1_PA_chymotrypsin"/>
</dbReference>
<dbReference type="PANTHER" id="PTHR24271">
    <property type="entry name" value="KALLIKREIN-RELATED"/>
    <property type="match status" value="1"/>
</dbReference>
<dbReference type="AlphaFoldDB" id="A0AAV8VQM0"/>
<dbReference type="CDD" id="cd00190">
    <property type="entry name" value="Tryp_SPc"/>
    <property type="match status" value="1"/>
</dbReference>
<dbReference type="InterPro" id="IPR001254">
    <property type="entry name" value="Trypsin_dom"/>
</dbReference>
<sequence length="277" mass="29736">MKTVILCLSLLATAWALPMGETELEFKRLYVDPTVDTLPQDLAPRITNGKEAVPHSIPFQAYLVFVAANGSRWLCGGSLISELHVLTAAHCVENGVEAIVYLGAHNIRESETNRLVVQSHRLIVHEDYNREGIQNDIGIVVLDQPVELNENVNVVALPTSGQVQNSYEGEEVRISGWGRVFGQGSTSPVLLEVNSTVISNTQCKRFFSIVLDSQLCTSGLGGVGSCSGDSGGPLVANNALIGVVSYGAAGCPAGYPSAFSRVTSYVDWIERNTGLKF</sequence>
<dbReference type="GO" id="GO:0005576">
    <property type="term" value="C:extracellular region"/>
    <property type="evidence" value="ECO:0007669"/>
    <property type="project" value="UniProtKB-SubCell"/>
</dbReference>
<feature type="signal peptide" evidence="7">
    <location>
        <begin position="1"/>
        <end position="16"/>
    </location>
</feature>
<evidence type="ECO:0000256" key="2">
    <source>
        <dbReference type="ARBA" id="ARBA00022670"/>
    </source>
</evidence>
<evidence type="ECO:0000256" key="7">
    <source>
        <dbReference type="SAM" id="SignalP"/>
    </source>
</evidence>
<keyword evidence="2 6" id="KW-0645">Protease</keyword>
<feature type="chain" id="PRO_5043900081" description="Peptidase S1 domain-containing protein" evidence="7">
    <location>
        <begin position="17"/>
        <end position="277"/>
    </location>
</feature>
<dbReference type="GO" id="GO:0006508">
    <property type="term" value="P:proteolysis"/>
    <property type="evidence" value="ECO:0007669"/>
    <property type="project" value="UniProtKB-KW"/>
</dbReference>
<dbReference type="SUPFAM" id="SSF50494">
    <property type="entry name" value="Trypsin-like serine proteases"/>
    <property type="match status" value="1"/>
</dbReference>
<protein>
    <recommendedName>
        <fullName evidence="8">Peptidase S1 domain-containing protein</fullName>
    </recommendedName>
</protein>
<keyword evidence="3 6" id="KW-0378">Hydrolase</keyword>
<evidence type="ECO:0000313" key="9">
    <source>
        <dbReference type="EMBL" id="KAJ8916287.1"/>
    </source>
</evidence>
<dbReference type="InterPro" id="IPR033116">
    <property type="entry name" value="TRYPSIN_SER"/>
</dbReference>
<evidence type="ECO:0000256" key="6">
    <source>
        <dbReference type="RuleBase" id="RU363034"/>
    </source>
</evidence>
<proteinExistence type="predicted"/>
<dbReference type="InterPro" id="IPR001314">
    <property type="entry name" value="Peptidase_S1A"/>
</dbReference>